<reference evidence="6 7" key="1">
    <citation type="submission" date="2014-04" db="EMBL/GenBank/DDBJ databases">
        <title>Draft Genome Sequence of Synergistes jonesii.</title>
        <authorList>
            <person name="Coil D.A."/>
            <person name="Eisen J.A."/>
            <person name="Holland-Moritz H.E."/>
        </authorList>
    </citation>
    <scope>NUCLEOTIDE SEQUENCE [LARGE SCALE GENOMIC DNA]</scope>
    <source>
        <strain evidence="6 7">78-1</strain>
    </source>
</reference>
<comment type="caution">
    <text evidence="6">The sequence shown here is derived from an EMBL/GenBank/DDBJ whole genome shotgun (WGS) entry which is preliminary data.</text>
</comment>
<dbReference type="GO" id="GO:0005737">
    <property type="term" value="C:cytoplasm"/>
    <property type="evidence" value="ECO:0007669"/>
    <property type="project" value="UniProtKB-ARBA"/>
</dbReference>
<proteinExistence type="inferred from homology"/>
<sequence length="644" mass="68735">MKLTEEIRNFKAEAISEAGAAELREAARDARVWAVAATSAAKSGHPAGALSSMDIYITLLGAANVSPELADSPERDRIVVSHGHTSAGFYAALAEYGFFPAHEMAANFRRAGSPYQGHVERCVPGVDWGTGNLGQGLAAGVGFALAARARGSNYHTWVVMGDGEQVKGQLAEARRIAMKEKLTNLTAIVDWNDIQISGRLEEVMPADIPALWAADGWRVIKCRGHDCCEIYKALKEAKNSAVPAVVLCKTTMGKGVSFMEDVADYHGKPAAGEKLEQALKELGSDVSLFDALLEERKGAMPKGRSVTHEKPVLCTGRPHTYTKEDKKDNRWAFGRTLAEVGELNYKKPGSTPILVFDCDLAGSVRVDGFAKACPENFIEAGIQEHATATAAGAASAAGVVSVWADFGVFGSDEVYNQQRLNDINRAGVKTVLTHTGLDVGEDGMTHQCIDYVGLFANTYGWNVVVPADPNQTDRATRWMLAQPGNICLAMGRSPLPVILDEKGEPFYGGDYEFRDGKIDLLRGGKDAVVLAMGHLAGRAVEAAEALAEEGISVKVLHCATPLTMDKERLFAEVGDMPLVSCEDHNAQTGIGNIAAAAFARAGKALKIKSMGVTRYGLSGRNTDVLADMGLCAEGIAAAVREILK</sequence>
<evidence type="ECO:0000313" key="7">
    <source>
        <dbReference type="Proteomes" id="UP000027665"/>
    </source>
</evidence>
<evidence type="ECO:0000256" key="4">
    <source>
        <dbReference type="ARBA" id="ARBA00007131"/>
    </source>
</evidence>
<accession>A0A073IQA0</accession>
<dbReference type="PANTHER" id="PTHR43825">
    <property type="entry name" value="PYRUVATE DEHYDROGENASE E1 COMPONENT"/>
    <property type="match status" value="1"/>
</dbReference>
<dbReference type="PATRIC" id="fig|2754.20.peg.1749"/>
<dbReference type="InterPro" id="IPR033248">
    <property type="entry name" value="Transketolase_C"/>
</dbReference>
<dbReference type="STRING" id="2754.EH55_08280"/>
<dbReference type="Gene3D" id="3.40.50.970">
    <property type="match status" value="2"/>
</dbReference>
<comment type="cofactor">
    <cofactor evidence="2">
        <name>Mg(2+)</name>
        <dbReference type="ChEBI" id="CHEBI:18420"/>
    </cofactor>
</comment>
<dbReference type="InterPro" id="IPR005475">
    <property type="entry name" value="Transketolase-like_Pyr-bd"/>
</dbReference>
<dbReference type="CDD" id="cd02012">
    <property type="entry name" value="TPP_TK"/>
    <property type="match status" value="1"/>
</dbReference>
<dbReference type="CDD" id="cd07033">
    <property type="entry name" value="TPP_PYR_DXS_TK_like"/>
    <property type="match status" value="1"/>
</dbReference>
<gene>
    <name evidence="6" type="ORF">EH55_08280</name>
</gene>
<dbReference type="eggNOG" id="COG0021">
    <property type="taxonomic scope" value="Bacteria"/>
</dbReference>
<evidence type="ECO:0000256" key="1">
    <source>
        <dbReference type="ARBA" id="ARBA00001936"/>
    </source>
</evidence>
<dbReference type="Pfam" id="PF00456">
    <property type="entry name" value="Transketolase_N"/>
    <property type="match status" value="1"/>
</dbReference>
<dbReference type="AlphaFoldDB" id="A0A073IQA0"/>
<dbReference type="SUPFAM" id="SSF52518">
    <property type="entry name" value="Thiamin diphosphate-binding fold (THDP-binding)"/>
    <property type="match status" value="2"/>
</dbReference>
<dbReference type="SMART" id="SM00861">
    <property type="entry name" value="Transket_pyr"/>
    <property type="match status" value="1"/>
</dbReference>
<protein>
    <submittedName>
        <fullName evidence="6">Transketolase</fullName>
    </submittedName>
</protein>
<name>A0A073IQA0_9BACT</name>
<dbReference type="InterPro" id="IPR009014">
    <property type="entry name" value="Transketo_C/PFOR_II"/>
</dbReference>
<dbReference type="SUPFAM" id="SSF52922">
    <property type="entry name" value="TK C-terminal domain-like"/>
    <property type="match status" value="1"/>
</dbReference>
<comment type="cofactor">
    <cofactor evidence="3">
        <name>thiamine diphosphate</name>
        <dbReference type="ChEBI" id="CHEBI:58937"/>
    </cofactor>
</comment>
<dbReference type="Gene3D" id="3.40.50.920">
    <property type="match status" value="1"/>
</dbReference>
<dbReference type="InterPro" id="IPR051157">
    <property type="entry name" value="PDH/Transketolase"/>
</dbReference>
<feature type="domain" description="Transketolase-like pyrimidine-binding" evidence="5">
    <location>
        <begin position="327"/>
        <end position="497"/>
    </location>
</feature>
<dbReference type="EMBL" id="JMKI01000038">
    <property type="protein sequence ID" value="KEJ91661.1"/>
    <property type="molecule type" value="Genomic_DNA"/>
</dbReference>
<keyword evidence="7" id="KW-1185">Reference proteome</keyword>
<dbReference type="Pfam" id="PF02780">
    <property type="entry name" value="Transketolase_C"/>
    <property type="match status" value="1"/>
</dbReference>
<dbReference type="InterPro" id="IPR005474">
    <property type="entry name" value="Transketolase_N"/>
</dbReference>
<dbReference type="OrthoDB" id="8732661at2"/>
<dbReference type="InterPro" id="IPR029061">
    <property type="entry name" value="THDP-binding"/>
</dbReference>
<dbReference type="GeneID" id="90984222"/>
<dbReference type="Pfam" id="PF02779">
    <property type="entry name" value="Transket_pyr"/>
    <property type="match status" value="1"/>
</dbReference>
<evidence type="ECO:0000313" key="6">
    <source>
        <dbReference type="EMBL" id="KEJ91661.1"/>
    </source>
</evidence>
<evidence type="ECO:0000259" key="5">
    <source>
        <dbReference type="SMART" id="SM00861"/>
    </source>
</evidence>
<dbReference type="Proteomes" id="UP000027665">
    <property type="component" value="Unassembled WGS sequence"/>
</dbReference>
<dbReference type="PANTHER" id="PTHR43825:SF1">
    <property type="entry name" value="TRANSKETOLASE-LIKE PYRIMIDINE-BINDING DOMAIN-CONTAINING PROTEIN"/>
    <property type="match status" value="1"/>
</dbReference>
<comment type="similarity">
    <text evidence="4">Belongs to the transketolase family.</text>
</comment>
<organism evidence="6 7">
    <name type="scientific">Synergistes jonesii</name>
    <dbReference type="NCBI Taxonomy" id="2754"/>
    <lineage>
        <taxon>Bacteria</taxon>
        <taxon>Thermotogati</taxon>
        <taxon>Synergistota</taxon>
        <taxon>Synergistia</taxon>
        <taxon>Synergistales</taxon>
        <taxon>Synergistaceae</taxon>
        <taxon>Synergistes</taxon>
    </lineage>
</organism>
<evidence type="ECO:0000256" key="2">
    <source>
        <dbReference type="ARBA" id="ARBA00001946"/>
    </source>
</evidence>
<dbReference type="RefSeq" id="WP_037977535.1">
    <property type="nucleotide sequence ID" value="NZ_JMKI01000038.1"/>
</dbReference>
<dbReference type="NCBIfam" id="NF004556">
    <property type="entry name" value="PRK05899.2-2"/>
    <property type="match status" value="1"/>
</dbReference>
<comment type="cofactor">
    <cofactor evidence="1">
        <name>Mn(2+)</name>
        <dbReference type="ChEBI" id="CHEBI:29035"/>
    </cofactor>
</comment>
<evidence type="ECO:0000256" key="3">
    <source>
        <dbReference type="ARBA" id="ARBA00001964"/>
    </source>
</evidence>